<evidence type="ECO:0000313" key="2">
    <source>
        <dbReference type="Proteomes" id="UP000005496"/>
    </source>
</evidence>
<protein>
    <submittedName>
        <fullName evidence="1">Uncharacterized protein</fullName>
    </submittedName>
</protein>
<organism evidence="1 2">
    <name type="scientific">Desulfonatronospira thiodismutans ASO3-1</name>
    <dbReference type="NCBI Taxonomy" id="555779"/>
    <lineage>
        <taxon>Bacteria</taxon>
        <taxon>Pseudomonadati</taxon>
        <taxon>Thermodesulfobacteriota</taxon>
        <taxon>Desulfovibrionia</taxon>
        <taxon>Desulfovibrionales</taxon>
        <taxon>Desulfonatronovibrionaceae</taxon>
        <taxon>Desulfonatronospira</taxon>
    </lineage>
</organism>
<sequence>MYQHHIIIPTTLEKEFAEQLNAKRITKYRQCLTWHEAHTEEAYLLCLEQLGYLILTDKEQSLEEAIVSEISCLEPEGFVASIDPDPDNITWGVLPSYPKQIRKRINKGVSTLRKCPDLVVAEDEIEKLNLEPITIMGRTYPPVEGLTGLIHELQACYEHYFQNTGALKMLWHSFTGKTPWTDANYGMVKE</sequence>
<keyword evidence="2" id="KW-1185">Reference proteome</keyword>
<name>D6SUZ2_9BACT</name>
<proteinExistence type="predicted"/>
<dbReference type="Proteomes" id="UP000005496">
    <property type="component" value="Unassembled WGS sequence"/>
</dbReference>
<evidence type="ECO:0000313" key="1">
    <source>
        <dbReference type="EMBL" id="EFI32748.1"/>
    </source>
</evidence>
<dbReference type="RefSeq" id="WP_008871842.1">
    <property type="nucleotide sequence ID" value="NZ_ACJN02000005.1"/>
</dbReference>
<gene>
    <name evidence="1" type="ORF">Dthio_PD0036</name>
</gene>
<accession>D6SUZ2</accession>
<reference evidence="1" key="1">
    <citation type="submission" date="2010-05" db="EMBL/GenBank/DDBJ databases">
        <title>The draft genome of Desulfonatronospira thiodismutans ASO3-1.</title>
        <authorList>
            <consortium name="US DOE Joint Genome Institute (JGI-PGF)"/>
            <person name="Lucas S."/>
            <person name="Copeland A."/>
            <person name="Lapidus A."/>
            <person name="Cheng J.-F."/>
            <person name="Bruce D."/>
            <person name="Goodwin L."/>
            <person name="Pitluck S."/>
            <person name="Chertkov O."/>
            <person name="Brettin T."/>
            <person name="Detter J.C."/>
            <person name="Han C."/>
            <person name="Land M.L."/>
            <person name="Hauser L."/>
            <person name="Kyrpides N."/>
            <person name="Mikhailova N."/>
            <person name="Muyzer G."/>
            <person name="Woyke T."/>
        </authorList>
    </citation>
    <scope>NUCLEOTIDE SEQUENCE [LARGE SCALE GENOMIC DNA]</scope>
    <source>
        <strain evidence="1">ASO3-1</strain>
    </source>
</reference>
<dbReference type="AlphaFoldDB" id="D6SUZ2"/>
<dbReference type="EMBL" id="ACJN02000005">
    <property type="protein sequence ID" value="EFI32748.1"/>
    <property type="molecule type" value="Genomic_DNA"/>
</dbReference>
<comment type="caution">
    <text evidence="1">The sequence shown here is derived from an EMBL/GenBank/DDBJ whole genome shotgun (WGS) entry which is preliminary data.</text>
</comment>
<dbReference type="OrthoDB" id="7140179at2"/>